<comment type="caution">
    <text evidence="1">The sequence shown here is derived from an EMBL/GenBank/DDBJ whole genome shotgun (WGS) entry which is preliminary data.</text>
</comment>
<dbReference type="EMBL" id="VSRR010000270">
    <property type="protein sequence ID" value="MPC13273.1"/>
    <property type="molecule type" value="Genomic_DNA"/>
</dbReference>
<gene>
    <name evidence="1" type="ORF">E2C01_006001</name>
</gene>
<evidence type="ECO:0000313" key="1">
    <source>
        <dbReference type="EMBL" id="MPC13273.1"/>
    </source>
</evidence>
<dbReference type="AlphaFoldDB" id="A0A5B7D0L8"/>
<accession>A0A5B7D0L8</accession>
<proteinExistence type="predicted"/>
<reference evidence="1 2" key="1">
    <citation type="submission" date="2019-05" db="EMBL/GenBank/DDBJ databases">
        <title>Another draft genome of Portunus trituberculatus and its Hox gene families provides insights of decapod evolution.</title>
        <authorList>
            <person name="Jeong J.-H."/>
            <person name="Song I."/>
            <person name="Kim S."/>
            <person name="Choi T."/>
            <person name="Kim D."/>
            <person name="Ryu S."/>
            <person name="Kim W."/>
        </authorList>
    </citation>
    <scope>NUCLEOTIDE SEQUENCE [LARGE SCALE GENOMIC DNA]</scope>
    <source>
        <tissue evidence="1">Muscle</tissue>
    </source>
</reference>
<keyword evidence="2" id="KW-1185">Reference proteome</keyword>
<dbReference type="Proteomes" id="UP000324222">
    <property type="component" value="Unassembled WGS sequence"/>
</dbReference>
<name>A0A5B7D0L8_PORTR</name>
<sequence>MGLQPFLVDSQTLKVASSWATVVITKQESGRLSSYQTRIHSGHGLGHGRPKADIRTRMFADTSMSGSPQYVIWGSRAATVAAVLLPRPACHSQAQQTHTPPPATYLTS</sequence>
<evidence type="ECO:0000313" key="2">
    <source>
        <dbReference type="Proteomes" id="UP000324222"/>
    </source>
</evidence>
<organism evidence="1 2">
    <name type="scientific">Portunus trituberculatus</name>
    <name type="common">Swimming crab</name>
    <name type="synonym">Neptunus trituberculatus</name>
    <dbReference type="NCBI Taxonomy" id="210409"/>
    <lineage>
        <taxon>Eukaryota</taxon>
        <taxon>Metazoa</taxon>
        <taxon>Ecdysozoa</taxon>
        <taxon>Arthropoda</taxon>
        <taxon>Crustacea</taxon>
        <taxon>Multicrustacea</taxon>
        <taxon>Malacostraca</taxon>
        <taxon>Eumalacostraca</taxon>
        <taxon>Eucarida</taxon>
        <taxon>Decapoda</taxon>
        <taxon>Pleocyemata</taxon>
        <taxon>Brachyura</taxon>
        <taxon>Eubrachyura</taxon>
        <taxon>Portunoidea</taxon>
        <taxon>Portunidae</taxon>
        <taxon>Portuninae</taxon>
        <taxon>Portunus</taxon>
    </lineage>
</organism>
<protein>
    <submittedName>
        <fullName evidence="1">Uncharacterized protein</fullName>
    </submittedName>
</protein>